<protein>
    <submittedName>
        <fullName evidence="1">Uncharacterized protein</fullName>
    </submittedName>
</protein>
<gene>
    <name evidence="1" type="ORF">B0H17DRAFT_670959</name>
</gene>
<sequence>MLMAHQSCPFVGVHFHGFLFLSDGYHMYLKHRAVSTLGRTKDYYIITPRTSIIGPLRFGLAFWNPHYQQGKRNWRSDPAIGFLRPATDLCLPGRKSEALDLPNCTAGSSGERQPCTFPTYSSGNVPAPRDNQLCLLCAFTWVVRIRLCDCVDFHPSPAHFSVPWNMTAAPHLHGHPTHFDPPPLSPTPPQGNSCSAMTCSDSESESILAMSCYDSSIPPMGDQGTRSPHTVFHTRLERAR</sequence>
<evidence type="ECO:0000313" key="1">
    <source>
        <dbReference type="EMBL" id="KAJ7705569.1"/>
    </source>
</evidence>
<reference evidence="1" key="1">
    <citation type="submission" date="2023-03" db="EMBL/GenBank/DDBJ databases">
        <title>Massive genome expansion in bonnet fungi (Mycena s.s.) driven by repeated elements and novel gene families across ecological guilds.</title>
        <authorList>
            <consortium name="Lawrence Berkeley National Laboratory"/>
            <person name="Harder C.B."/>
            <person name="Miyauchi S."/>
            <person name="Viragh M."/>
            <person name="Kuo A."/>
            <person name="Thoen E."/>
            <person name="Andreopoulos B."/>
            <person name="Lu D."/>
            <person name="Skrede I."/>
            <person name="Drula E."/>
            <person name="Henrissat B."/>
            <person name="Morin E."/>
            <person name="Kohler A."/>
            <person name="Barry K."/>
            <person name="LaButti K."/>
            <person name="Morin E."/>
            <person name="Salamov A."/>
            <person name="Lipzen A."/>
            <person name="Mereny Z."/>
            <person name="Hegedus B."/>
            <person name="Baldrian P."/>
            <person name="Stursova M."/>
            <person name="Weitz H."/>
            <person name="Taylor A."/>
            <person name="Grigoriev I.V."/>
            <person name="Nagy L.G."/>
            <person name="Martin F."/>
            <person name="Kauserud H."/>
        </authorList>
    </citation>
    <scope>NUCLEOTIDE SEQUENCE</scope>
    <source>
        <strain evidence="1">CBHHK067</strain>
    </source>
</reference>
<dbReference type="EMBL" id="JARKIE010000008">
    <property type="protein sequence ID" value="KAJ7705569.1"/>
    <property type="molecule type" value="Genomic_DNA"/>
</dbReference>
<comment type="caution">
    <text evidence="1">The sequence shown here is derived from an EMBL/GenBank/DDBJ whole genome shotgun (WGS) entry which is preliminary data.</text>
</comment>
<proteinExistence type="predicted"/>
<dbReference type="AlphaFoldDB" id="A0AAD7M8H7"/>
<dbReference type="Proteomes" id="UP001221757">
    <property type="component" value="Unassembled WGS sequence"/>
</dbReference>
<evidence type="ECO:0000313" key="2">
    <source>
        <dbReference type="Proteomes" id="UP001221757"/>
    </source>
</evidence>
<name>A0AAD7M8H7_MYCRO</name>
<keyword evidence="2" id="KW-1185">Reference proteome</keyword>
<accession>A0AAD7M8H7</accession>
<organism evidence="1 2">
    <name type="scientific">Mycena rosella</name>
    <name type="common">Pink bonnet</name>
    <name type="synonym">Agaricus rosellus</name>
    <dbReference type="NCBI Taxonomy" id="1033263"/>
    <lineage>
        <taxon>Eukaryota</taxon>
        <taxon>Fungi</taxon>
        <taxon>Dikarya</taxon>
        <taxon>Basidiomycota</taxon>
        <taxon>Agaricomycotina</taxon>
        <taxon>Agaricomycetes</taxon>
        <taxon>Agaricomycetidae</taxon>
        <taxon>Agaricales</taxon>
        <taxon>Marasmiineae</taxon>
        <taxon>Mycenaceae</taxon>
        <taxon>Mycena</taxon>
    </lineage>
</organism>